<dbReference type="PROSITE" id="PS50102">
    <property type="entry name" value="RRM"/>
    <property type="match status" value="1"/>
</dbReference>
<feature type="compositionally biased region" description="Gly residues" evidence="3">
    <location>
        <begin position="535"/>
        <end position="563"/>
    </location>
</feature>
<dbReference type="InterPro" id="IPR002075">
    <property type="entry name" value="NTF2_dom"/>
</dbReference>
<organism evidence="6 7">
    <name type="scientific">Rhodotorula mucilaginosa</name>
    <name type="common">Yeast</name>
    <name type="synonym">Rhodotorula rubra</name>
    <dbReference type="NCBI Taxonomy" id="5537"/>
    <lineage>
        <taxon>Eukaryota</taxon>
        <taxon>Fungi</taxon>
        <taxon>Dikarya</taxon>
        <taxon>Basidiomycota</taxon>
        <taxon>Pucciniomycotina</taxon>
        <taxon>Microbotryomycetes</taxon>
        <taxon>Sporidiobolales</taxon>
        <taxon>Sporidiobolaceae</taxon>
        <taxon>Rhodotorula</taxon>
    </lineage>
</organism>
<evidence type="ECO:0000313" key="7">
    <source>
        <dbReference type="Proteomes" id="UP000777482"/>
    </source>
</evidence>
<dbReference type="GO" id="GO:1990861">
    <property type="term" value="C:Ubp3-Bre5 deubiquitination complex"/>
    <property type="evidence" value="ECO:0007669"/>
    <property type="project" value="TreeGrafter"/>
</dbReference>
<dbReference type="SUPFAM" id="SSF54427">
    <property type="entry name" value="NTF2-like"/>
    <property type="match status" value="1"/>
</dbReference>
<feature type="compositionally biased region" description="Polar residues" evidence="3">
    <location>
        <begin position="245"/>
        <end position="256"/>
    </location>
</feature>
<dbReference type="AlphaFoldDB" id="A0A9P7B3W2"/>
<dbReference type="CDD" id="cd00780">
    <property type="entry name" value="NTF2"/>
    <property type="match status" value="1"/>
</dbReference>
<dbReference type="GO" id="GO:0005829">
    <property type="term" value="C:cytosol"/>
    <property type="evidence" value="ECO:0007669"/>
    <property type="project" value="TreeGrafter"/>
</dbReference>
<dbReference type="InterPro" id="IPR018222">
    <property type="entry name" value="Nuclear_transport_factor_2_euk"/>
</dbReference>
<comment type="caution">
    <text evidence="6">The sequence shown here is derived from an EMBL/GenBank/DDBJ whole genome shotgun (WGS) entry which is preliminary data.</text>
</comment>
<dbReference type="OrthoDB" id="339151at2759"/>
<protein>
    <submittedName>
        <fullName evidence="6">Uncharacterized protein</fullName>
    </submittedName>
</protein>
<dbReference type="SMART" id="SM00360">
    <property type="entry name" value="RRM"/>
    <property type="match status" value="1"/>
</dbReference>
<feature type="compositionally biased region" description="Low complexity" evidence="3">
    <location>
        <begin position="259"/>
        <end position="346"/>
    </location>
</feature>
<keyword evidence="7" id="KW-1185">Reference proteome</keyword>
<feature type="compositionally biased region" description="Gly residues" evidence="3">
    <location>
        <begin position="504"/>
        <end position="514"/>
    </location>
</feature>
<feature type="region of interest" description="Disordered" evidence="3">
    <location>
        <begin position="174"/>
        <end position="208"/>
    </location>
</feature>
<dbReference type="FunFam" id="3.10.450.50:FF:000003">
    <property type="entry name" value="Nuclear transport factor 2 family protein"/>
    <property type="match status" value="1"/>
</dbReference>
<evidence type="ECO:0000259" key="5">
    <source>
        <dbReference type="PROSITE" id="PS50177"/>
    </source>
</evidence>
<accession>A0A9P7B3W2</accession>
<feature type="compositionally biased region" description="Polar residues" evidence="3">
    <location>
        <begin position="377"/>
        <end position="390"/>
    </location>
</feature>
<dbReference type="InterPro" id="IPR012677">
    <property type="entry name" value="Nucleotide-bd_a/b_plait_sf"/>
</dbReference>
<dbReference type="GO" id="GO:0034517">
    <property type="term" value="P:ribophagy"/>
    <property type="evidence" value="ECO:0007669"/>
    <property type="project" value="TreeGrafter"/>
</dbReference>
<dbReference type="InterPro" id="IPR035979">
    <property type="entry name" value="RBD_domain_sf"/>
</dbReference>
<dbReference type="Pfam" id="PF00076">
    <property type="entry name" value="RRM_1"/>
    <property type="match status" value="1"/>
</dbReference>
<reference evidence="6 7" key="1">
    <citation type="submission" date="2020-11" db="EMBL/GenBank/DDBJ databases">
        <title>Kefir isolates.</title>
        <authorList>
            <person name="Marcisauskas S."/>
            <person name="Kim Y."/>
            <person name="Blasche S."/>
        </authorList>
    </citation>
    <scope>NUCLEOTIDE SEQUENCE [LARGE SCALE GENOMIC DNA]</scope>
    <source>
        <strain evidence="6 7">KR</strain>
    </source>
</reference>
<sequence length="563" mass="57999">MAASDATDKQNHDGIDSARIGWAFLSQYYSFLNKDPARLHCFYTKRSTLLHSTEGEDATACYGQQEIHAKIMSLQFEDCKVYISNVDSQSSAEGGILVQVIGEMSNANGPWRKFAQTFFLAGQHNGYFVLNDICRYIKEEGDEGTEAFVPPRVESSAAEVPASALPPAASVESVLFDESHSSKRASHAQPPQPAQSTEPAESETRPEDSFTFHSDVLAPAAALNGTAFAASETRPDLEAEVPAPSETTHGAEQENASHAAVATPAENAAPETETPVPVAEEEAAQPAPAAAATAPPAEAAPAPVESAPAETVPESTGQQSTGSAATPSSATGAPSAAAPPSAPAAPKSWASLAAAGSNKWGKVTSETKGVSAAVPQASPSTERATPNTAGQAAASPAPFTEAVMAVKTPSCFVKGVVEAVTDQLLKDTLTSRFGPLKELDIVRSKACAFIEFEKLDHARKAIQVSMRPSEGGEGAIFITAEGGMQHRINVVERKPHDQRPVSKRGGGAMGGADRGGFRTAGSTRDGAENASRTGRNGGSAGGARGGRGGGRGGARGTGAAPGK</sequence>
<evidence type="ECO:0000256" key="2">
    <source>
        <dbReference type="PROSITE-ProRule" id="PRU00176"/>
    </source>
</evidence>
<dbReference type="InterPro" id="IPR000504">
    <property type="entry name" value="RRM_dom"/>
</dbReference>
<dbReference type="CDD" id="cd00590">
    <property type="entry name" value="RRM_SF"/>
    <property type="match status" value="1"/>
</dbReference>
<dbReference type="InterPro" id="IPR032710">
    <property type="entry name" value="NTF2-like_dom_sf"/>
</dbReference>
<feature type="domain" description="NTF2" evidence="5">
    <location>
        <begin position="20"/>
        <end position="136"/>
    </location>
</feature>
<keyword evidence="1 2" id="KW-0694">RNA-binding</keyword>
<dbReference type="Gene3D" id="3.10.450.50">
    <property type="match status" value="1"/>
</dbReference>
<feature type="domain" description="RRM" evidence="4">
    <location>
        <begin position="409"/>
        <end position="493"/>
    </location>
</feature>
<dbReference type="GO" id="GO:0003729">
    <property type="term" value="F:mRNA binding"/>
    <property type="evidence" value="ECO:0007669"/>
    <property type="project" value="TreeGrafter"/>
</dbReference>
<evidence type="ECO:0000313" key="6">
    <source>
        <dbReference type="EMBL" id="KAG0658209.1"/>
    </source>
</evidence>
<dbReference type="SUPFAM" id="SSF54928">
    <property type="entry name" value="RNA-binding domain, RBD"/>
    <property type="match status" value="1"/>
</dbReference>
<dbReference type="GO" id="GO:0016579">
    <property type="term" value="P:protein deubiquitination"/>
    <property type="evidence" value="ECO:0007669"/>
    <property type="project" value="TreeGrafter"/>
</dbReference>
<dbReference type="EMBL" id="PUHQ01000069">
    <property type="protein sequence ID" value="KAG0658209.1"/>
    <property type="molecule type" value="Genomic_DNA"/>
</dbReference>
<evidence type="ECO:0000256" key="3">
    <source>
        <dbReference type="SAM" id="MobiDB-lite"/>
    </source>
</evidence>
<dbReference type="PROSITE" id="PS50177">
    <property type="entry name" value="NTF2_DOMAIN"/>
    <property type="match status" value="1"/>
</dbReference>
<dbReference type="PANTHER" id="PTHR10693">
    <property type="entry name" value="RAS GTPASE-ACTIVATING PROTEIN-BINDING PROTEIN"/>
    <property type="match status" value="1"/>
</dbReference>
<proteinExistence type="predicted"/>
<feature type="region of interest" description="Disordered" evidence="3">
    <location>
        <begin position="493"/>
        <end position="563"/>
    </location>
</feature>
<name>A0A9P7B3W2_RHOMI</name>
<evidence type="ECO:0000259" key="4">
    <source>
        <dbReference type="PROSITE" id="PS50102"/>
    </source>
</evidence>
<dbReference type="InterPro" id="IPR039539">
    <property type="entry name" value="Ras_GTPase_bind_prot"/>
</dbReference>
<feature type="region of interest" description="Disordered" evidence="3">
    <location>
        <begin position="366"/>
        <end position="393"/>
    </location>
</feature>
<dbReference type="Pfam" id="PF02136">
    <property type="entry name" value="NTF2"/>
    <property type="match status" value="1"/>
</dbReference>
<evidence type="ECO:0000256" key="1">
    <source>
        <dbReference type="ARBA" id="ARBA00022884"/>
    </source>
</evidence>
<dbReference type="GO" id="GO:1990904">
    <property type="term" value="C:ribonucleoprotein complex"/>
    <property type="evidence" value="ECO:0007669"/>
    <property type="project" value="TreeGrafter"/>
</dbReference>
<feature type="region of interest" description="Disordered" evidence="3">
    <location>
        <begin position="231"/>
        <end position="346"/>
    </location>
</feature>
<dbReference type="Gene3D" id="3.30.70.330">
    <property type="match status" value="1"/>
</dbReference>
<dbReference type="Proteomes" id="UP000777482">
    <property type="component" value="Unassembled WGS sequence"/>
</dbReference>
<gene>
    <name evidence="6" type="ORF">C6P46_005868</name>
</gene>
<dbReference type="PANTHER" id="PTHR10693:SF20">
    <property type="entry name" value="AT27578P"/>
    <property type="match status" value="1"/>
</dbReference>